<dbReference type="Proteomes" id="UP000789920">
    <property type="component" value="Unassembled WGS sequence"/>
</dbReference>
<feature type="non-terminal residue" evidence="1">
    <location>
        <position position="1"/>
    </location>
</feature>
<evidence type="ECO:0000313" key="1">
    <source>
        <dbReference type="EMBL" id="CAG8844068.1"/>
    </source>
</evidence>
<feature type="non-terminal residue" evidence="1">
    <location>
        <position position="149"/>
    </location>
</feature>
<dbReference type="EMBL" id="CAJVQC010140937">
    <property type="protein sequence ID" value="CAG8844068.1"/>
    <property type="molecule type" value="Genomic_DNA"/>
</dbReference>
<sequence>NRQSWRWDERICLSEQAKMDMRWLLDNLETYNGRPAWRPSLIKSLYVDASTTSWCAKLDGQTAFGNWPEVLSFREISKLEAEALLLGLRSFTNLLEGFWAENTGGKKKPTETCGKFVWKRNLDIRDEVDFFGAKPGRFLDPGLRLLRLA</sequence>
<name>A0ACA9SMG1_9GLOM</name>
<evidence type="ECO:0000313" key="2">
    <source>
        <dbReference type="Proteomes" id="UP000789920"/>
    </source>
</evidence>
<reference evidence="1" key="1">
    <citation type="submission" date="2021-06" db="EMBL/GenBank/DDBJ databases">
        <authorList>
            <person name="Kallberg Y."/>
            <person name="Tangrot J."/>
            <person name="Rosling A."/>
        </authorList>
    </citation>
    <scope>NUCLEOTIDE SEQUENCE</scope>
    <source>
        <strain evidence="1">MA461A</strain>
    </source>
</reference>
<protein>
    <submittedName>
        <fullName evidence="1">8158_t:CDS:1</fullName>
    </submittedName>
</protein>
<gene>
    <name evidence="1" type="ORF">RPERSI_LOCUS33047</name>
</gene>
<organism evidence="1 2">
    <name type="scientific">Racocetra persica</name>
    <dbReference type="NCBI Taxonomy" id="160502"/>
    <lineage>
        <taxon>Eukaryota</taxon>
        <taxon>Fungi</taxon>
        <taxon>Fungi incertae sedis</taxon>
        <taxon>Mucoromycota</taxon>
        <taxon>Glomeromycotina</taxon>
        <taxon>Glomeromycetes</taxon>
        <taxon>Diversisporales</taxon>
        <taxon>Gigasporaceae</taxon>
        <taxon>Racocetra</taxon>
    </lineage>
</organism>
<accession>A0ACA9SMG1</accession>
<comment type="caution">
    <text evidence="1">The sequence shown here is derived from an EMBL/GenBank/DDBJ whole genome shotgun (WGS) entry which is preliminary data.</text>
</comment>
<keyword evidence="2" id="KW-1185">Reference proteome</keyword>
<proteinExistence type="predicted"/>